<evidence type="ECO:0000259" key="1">
    <source>
        <dbReference type="Pfam" id="PF15977"/>
    </source>
</evidence>
<organism evidence="2 3">
    <name type="scientific">Klebsiella michiganensis (strain ATCC 8724 / DSM 4798 / JCM 20051 / NBRC 3318 / NRRL B-199 / KCTC 1686 / BUCSAV 143 / CCM 1901)</name>
    <dbReference type="NCBI Taxonomy" id="1006551"/>
    <lineage>
        <taxon>Bacteria</taxon>
        <taxon>Pseudomonadati</taxon>
        <taxon>Pseudomonadota</taxon>
        <taxon>Gammaproteobacteria</taxon>
        <taxon>Enterobacterales</taxon>
        <taxon>Enterobacteriaceae</taxon>
        <taxon>Klebsiella/Raoultella group</taxon>
        <taxon>Klebsiella</taxon>
    </lineage>
</organism>
<reference evidence="2 3" key="1">
    <citation type="journal article" date="2012" name="J. Bacteriol.">
        <title>Complete genome sequence of Klebsiella oxytoca KCTC 1686, used in production of 2,3-butanediol.</title>
        <authorList>
            <person name="Shin S.H."/>
            <person name="Kim S."/>
            <person name="Kim J.Y."/>
            <person name="Lee S."/>
            <person name="Um Y."/>
            <person name="Oh M.K."/>
            <person name="Kim Y.R."/>
            <person name="Lee J."/>
            <person name="Yang K.S."/>
        </authorList>
    </citation>
    <scope>NUCLEOTIDE SEQUENCE [LARGE SCALE GENOMIC DNA]</scope>
    <source>
        <strain evidence="3">ATCC 8724 / DSM 4798 / JCM 20051 / NBRC 3318 / NRRL B-199 / KCTC 1686</strain>
    </source>
</reference>
<dbReference type="InterPro" id="IPR014710">
    <property type="entry name" value="RmlC-like_jellyroll"/>
</dbReference>
<dbReference type="Proteomes" id="UP000007843">
    <property type="component" value="Chromosome"/>
</dbReference>
<evidence type="ECO:0000313" key="2">
    <source>
        <dbReference type="EMBL" id="AEX06187.1"/>
    </source>
</evidence>
<protein>
    <submittedName>
        <fullName evidence="2">Cyclic nucleotide-binding domain protein</fullName>
    </submittedName>
</protein>
<dbReference type="PATRIC" id="fig|1006551.4.peg.4476"/>
<name>A0A0H3HA90_KLEM8</name>
<sequence length="223" mass="25565">METIPRVQHDTDLLRTITKPIDDIDKLIRCLAPKCNKMLMNGRRNIGIVKENQHQCLVLFRGTMSLYRNNDGLIINSETSPFIFGMNSQLRYSRHIYLRTQETSSIGLISINEAHKIIAEQQLWENVSRLLEYSSAKVYAHCFKVSKLSCYEIIVHQLIELNNEPEAIKNKITAANYILSRTFLSRSGVMRTLAKLKQLGAIQLHRGILVTMNQLPPSLKLSE</sequence>
<evidence type="ECO:0000313" key="3">
    <source>
        <dbReference type="Proteomes" id="UP000007843"/>
    </source>
</evidence>
<proteinExistence type="predicted"/>
<feature type="domain" description="IprA winged helix-turn-helix" evidence="1">
    <location>
        <begin position="151"/>
        <end position="216"/>
    </location>
</feature>
<dbReference type="Pfam" id="PF15977">
    <property type="entry name" value="HTH_46"/>
    <property type="match status" value="1"/>
</dbReference>
<dbReference type="EMBL" id="CP003218">
    <property type="protein sequence ID" value="AEX06187.1"/>
    <property type="molecule type" value="Genomic_DNA"/>
</dbReference>
<dbReference type="AlphaFoldDB" id="A0A0H3HA90"/>
<dbReference type="InterPro" id="IPR041687">
    <property type="entry name" value="HTH_46"/>
</dbReference>
<dbReference type="KEGG" id="kox:KOX_22335"/>
<accession>A0A0H3HA90</accession>
<dbReference type="HOGENOM" id="CLU_080453_1_0_6"/>
<gene>
    <name evidence="2" type="ordered locus">KOX_22335</name>
</gene>
<dbReference type="Gene3D" id="2.60.120.10">
    <property type="entry name" value="Jelly Rolls"/>
    <property type="match status" value="1"/>
</dbReference>
<dbReference type="RefSeq" id="WP_014229637.1">
    <property type="nucleotide sequence ID" value="NC_016612.1"/>
</dbReference>